<gene>
    <name evidence="1" type="ORF">LHCIRMBIA953_02531</name>
    <name evidence="2" type="ORF">LHCIRMBIA953_02615</name>
</gene>
<dbReference type="EMBL" id="CBUH010000169">
    <property type="protein sequence ID" value="CDI43262.1"/>
    <property type="molecule type" value="Genomic_DNA"/>
</dbReference>
<organism evidence="1 3">
    <name type="scientific">Lactobacillus helveticus CIRM-BIA 953</name>
    <dbReference type="NCBI Taxonomy" id="1226335"/>
    <lineage>
        <taxon>Bacteria</taxon>
        <taxon>Bacillati</taxon>
        <taxon>Bacillota</taxon>
        <taxon>Bacilli</taxon>
        <taxon>Lactobacillales</taxon>
        <taxon>Lactobacillaceae</taxon>
        <taxon>Lactobacillus</taxon>
    </lineage>
</organism>
<proteinExistence type="predicted"/>
<dbReference type="EMBL" id="CBUH010000169">
    <property type="protein sequence ID" value="CDI43344.1"/>
    <property type="molecule type" value="Genomic_DNA"/>
</dbReference>
<evidence type="ECO:0000313" key="1">
    <source>
        <dbReference type="EMBL" id="CDI43262.1"/>
    </source>
</evidence>
<dbReference type="Proteomes" id="UP000017243">
    <property type="component" value="Unassembled WGS sequence"/>
</dbReference>
<accession>U4QFC5</accession>
<evidence type="ECO:0000313" key="2">
    <source>
        <dbReference type="EMBL" id="CDI43344.1"/>
    </source>
</evidence>
<comment type="caution">
    <text evidence="1">The sequence shown here is derived from an EMBL/GenBank/DDBJ whole genome shotgun (WGS) entry which is preliminary data.</text>
</comment>
<evidence type="ECO:0000313" key="3">
    <source>
        <dbReference type="Proteomes" id="UP000017243"/>
    </source>
</evidence>
<dbReference type="AlphaFoldDB" id="U4QFC5"/>
<dbReference type="RefSeq" id="WP_023061918.1">
    <property type="nucleotide sequence ID" value="NZ_CBUH010000169.1"/>
</dbReference>
<sequence length="99" mass="11681">MTTEEQDYEHLSRILDSYVLRNDERRSRFVYSELILIARLRNTSLETVTRETANAVGEQANNPDIKEFIRWRMIPVRKTLIGLLLEMAIDFSGITDKRH</sequence>
<name>U4QFC5_LACHE</name>
<protein>
    <submittedName>
        <fullName evidence="1">Uncharacterized protein</fullName>
    </submittedName>
</protein>
<reference evidence="1 3" key="1">
    <citation type="submission" date="2013-09" db="EMBL/GenBank/DDBJ databases">
        <title>Draft Genome Sequence of five Lactobacillus helveticus strains CIRM-BIA 101T, 103, 104, 951 and 953 isolated from milk product.</title>
        <authorList>
            <person name="Valence F."/>
            <person name="Chuat V."/>
            <person name="Ma L."/>
            <person name="Creno S."/>
            <person name="Falentin H."/>
            <person name="Lortal S."/>
            <person name="Bizet C."/>
            <person name="Clermont D."/>
            <person name="Loux V."/>
            <person name="Bouchier C."/>
            <person name="Cousin S."/>
        </authorList>
    </citation>
    <scope>NUCLEOTIDE SEQUENCE [LARGE SCALE GENOMIC DNA]</scope>
    <source>
        <strain evidence="1 3">CIRM-BIA 953</strain>
    </source>
</reference>